<feature type="compositionally biased region" description="Pro residues" evidence="1">
    <location>
        <begin position="73"/>
        <end position="98"/>
    </location>
</feature>
<dbReference type="Proteomes" id="UP000175971">
    <property type="component" value="Unassembled WGS sequence"/>
</dbReference>
<dbReference type="OrthoDB" id="4295376at2"/>
<proteinExistence type="predicted"/>
<gene>
    <name evidence="2" type="ORF">AN221_28650</name>
</gene>
<feature type="compositionally biased region" description="Basic and acidic residues" evidence="1">
    <location>
        <begin position="62"/>
        <end position="71"/>
    </location>
</feature>
<reference evidence="2 3" key="1">
    <citation type="journal article" date="2016" name="Front. Microbiol.">
        <title>Comparative Genomics Analysis of Streptomyces Species Reveals Their Adaptation to the Marine Environment and Their Diversity at the Genomic Level.</title>
        <authorList>
            <person name="Tian X."/>
            <person name="Zhang Z."/>
            <person name="Yang T."/>
            <person name="Chen M."/>
            <person name="Li J."/>
            <person name="Chen F."/>
            <person name="Yang J."/>
            <person name="Li W."/>
            <person name="Zhang B."/>
            <person name="Zhang Z."/>
            <person name="Wu J."/>
            <person name="Zhang C."/>
            <person name="Long L."/>
            <person name="Xiao J."/>
        </authorList>
    </citation>
    <scope>NUCLEOTIDE SEQUENCE [LARGE SCALE GENOMIC DNA]</scope>
    <source>
        <strain evidence="2 3">SCSIO M10372</strain>
    </source>
</reference>
<comment type="caution">
    <text evidence="2">The sequence shown here is derived from an EMBL/GenBank/DDBJ whole genome shotgun (WGS) entry which is preliminary data.</text>
</comment>
<dbReference type="PATRIC" id="fig|518642.7.peg.3568"/>
<feature type="region of interest" description="Disordered" evidence="1">
    <location>
        <begin position="56"/>
        <end position="98"/>
    </location>
</feature>
<organism evidence="2 3">
    <name type="scientific">Streptomyces nanshensis</name>
    <dbReference type="NCBI Taxonomy" id="518642"/>
    <lineage>
        <taxon>Bacteria</taxon>
        <taxon>Bacillati</taxon>
        <taxon>Actinomycetota</taxon>
        <taxon>Actinomycetes</taxon>
        <taxon>Kitasatosporales</taxon>
        <taxon>Streptomycetaceae</taxon>
        <taxon>Streptomyces</taxon>
    </lineage>
</organism>
<dbReference type="EMBL" id="LJGZ01000098">
    <property type="protein sequence ID" value="OEV17454.1"/>
    <property type="molecule type" value="Genomic_DNA"/>
</dbReference>
<evidence type="ECO:0000313" key="3">
    <source>
        <dbReference type="Proteomes" id="UP000175971"/>
    </source>
</evidence>
<dbReference type="RefSeq" id="WP_070203302.1">
    <property type="nucleotide sequence ID" value="NZ_LJGZ01000098.1"/>
</dbReference>
<name>A0A1E7LMP4_9ACTN</name>
<accession>A0A1E7LMP4</accession>
<sequence length="98" mass="10447">MIALSATDVRTCEACWNAPVTAARHTEAGRDLLCEECAEGDYPRRVDLFPPLGIYGLPPRQVRPEGKHREGPPQSPPNPGPPLPNPPPAPSPPGTPPV</sequence>
<protein>
    <submittedName>
        <fullName evidence="2">Uncharacterized protein</fullName>
    </submittedName>
</protein>
<evidence type="ECO:0000313" key="2">
    <source>
        <dbReference type="EMBL" id="OEV17454.1"/>
    </source>
</evidence>
<dbReference type="AlphaFoldDB" id="A0A1E7LMP4"/>
<evidence type="ECO:0000256" key="1">
    <source>
        <dbReference type="SAM" id="MobiDB-lite"/>
    </source>
</evidence>
<keyword evidence="3" id="KW-1185">Reference proteome</keyword>